<comment type="function">
    <text evidence="10">Catalyzes the addition and repair of the essential 3'-terminal CCA sequence in tRNAs without using a nucleic acid template. Adds these three nucleotides in the order of C, C, and A to the tRNA nucleotide-73, using CTP and ATP as substrates and producing inorganic pyrophosphate. tRNA 3'-terminal CCA addition is required both for tRNA processing and repair. Also involved in tRNA surveillance by mediating tandem CCA addition to generate a CCACCA at the 3' terminus of unstable tRNAs. While stable tRNAs receive only 3'-terminal CCA, unstable tRNAs are marked with CCACCA and rapidly degraded.</text>
</comment>
<evidence type="ECO:0000313" key="14">
    <source>
        <dbReference type="EMBL" id="NLV05287.1"/>
    </source>
</evidence>
<evidence type="ECO:0000256" key="5">
    <source>
        <dbReference type="ARBA" id="ARBA00022741"/>
    </source>
</evidence>
<name>A0A847TY87_9EURY</name>
<dbReference type="InterPro" id="IPR011068">
    <property type="entry name" value="NuclTrfase_I-like_C"/>
</dbReference>
<dbReference type="SUPFAM" id="SSF81301">
    <property type="entry name" value="Nucleotidyltransferase"/>
    <property type="match status" value="1"/>
</dbReference>
<evidence type="ECO:0000256" key="6">
    <source>
        <dbReference type="ARBA" id="ARBA00022800"/>
    </source>
</evidence>
<evidence type="ECO:0000259" key="13">
    <source>
        <dbReference type="Pfam" id="PF21133"/>
    </source>
</evidence>
<keyword evidence="8 10" id="KW-0460">Magnesium</keyword>
<feature type="binding site" evidence="10">
    <location>
        <position position="170"/>
    </location>
    <ligand>
        <name>ATP</name>
        <dbReference type="ChEBI" id="CHEBI:30616"/>
    </ligand>
</feature>
<comment type="subunit">
    <text evidence="10">Homodimer.</text>
</comment>
<dbReference type="EMBL" id="WOWB01000001">
    <property type="protein sequence ID" value="NLV05287.1"/>
    <property type="molecule type" value="Genomic_DNA"/>
</dbReference>
<keyword evidence="1 10" id="KW-0808">Transferase</keyword>
<dbReference type="GO" id="GO:0000287">
    <property type="term" value="F:magnesium ion binding"/>
    <property type="evidence" value="ECO:0007669"/>
    <property type="project" value="UniProtKB-UniRule"/>
</dbReference>
<evidence type="ECO:0000259" key="11">
    <source>
        <dbReference type="Pfam" id="PF01909"/>
    </source>
</evidence>
<feature type="binding site" evidence="10">
    <location>
        <position position="55"/>
    </location>
    <ligand>
        <name>ATP</name>
        <dbReference type="ChEBI" id="CHEBI:30616"/>
    </ligand>
</feature>
<feature type="binding site" evidence="10">
    <location>
        <position position="58"/>
    </location>
    <ligand>
        <name>ATP</name>
        <dbReference type="ChEBI" id="CHEBI:30616"/>
    </ligand>
</feature>
<comment type="cofactor">
    <cofactor evidence="10">
        <name>Mg(2+)</name>
        <dbReference type="ChEBI" id="CHEBI:18420"/>
    </cofactor>
</comment>
<feature type="binding site" evidence="10">
    <location>
        <position position="161"/>
    </location>
    <ligand>
        <name>ATP</name>
        <dbReference type="ChEBI" id="CHEBI:30616"/>
    </ligand>
</feature>
<dbReference type="Gene3D" id="1.10.1410.30">
    <property type="entry name" value="CCA tRNA nucleotidyltransferase, domain 2"/>
    <property type="match status" value="1"/>
</dbReference>
<dbReference type="InterPro" id="IPR006116">
    <property type="entry name" value="NT_2-5OAS_ClassI-CCAase"/>
</dbReference>
<dbReference type="HAMAP" id="MF_01264">
    <property type="entry name" value="CCA_arch"/>
    <property type="match status" value="1"/>
</dbReference>
<sequence length="466" mass="50759">MSDEFDAVVDAVRARVSPTDDEQAQLQRVADAVIADAEAAIADLPVEAEVVQVGSTARGTWTAGDRDVDVFVCFPPSLDREQLEEYGLVVGHDVLPDGREEYAEHPYVVGEREGYAIDLVPCYAVADATEIKSAVDRTPFHTRYLQARLDDDSAGEVRVAKQFLKGIGVYGSDLRTRGFSGYLAELLVLEYGGFREFVEAVADWHPPVRLDPESHGTETFDDPLVVIDPTDPERNVAAVLSATNVATLQHYARDLLAEPRASLFTEDDPDPFTAADIEAAVSRRETTPVALRFAAPDVVDDQLWPQLRKSLGGLCSELDRRGFEVLRSAAFVEGDSGAEEAPDGESQERDAVLLLEFAVAQRPAVERHEGPPVHVREHASGFFEKYDDDPEVAGPFIDGGRYVVERPRVFTTATGFLSSDAVYEVGLGPRIESALESGYDVLVGTDIATLADGFGVDLAIYFAPKP</sequence>
<gene>
    <name evidence="10" type="primary">cca</name>
    <name evidence="14" type="ORF">GOC83_03950</name>
</gene>
<protein>
    <recommendedName>
        <fullName evidence="10">CCA-adding enzyme</fullName>
        <ecNumber evidence="10">2.7.7.72</ecNumber>
    </recommendedName>
    <alternativeName>
        <fullName evidence="10">CCA tRNA nucleotidyltransferase</fullName>
    </alternativeName>
    <alternativeName>
        <fullName evidence="10">tRNA CCA-pyrophosphorylase</fullName>
    </alternativeName>
    <alternativeName>
        <fullName evidence="10">tRNA adenylyl-/cytidylyl- transferase</fullName>
    </alternativeName>
    <alternativeName>
        <fullName evidence="10">tRNA nucleotidyltransferase</fullName>
    </alternativeName>
    <alternativeName>
        <fullName evidence="10">tRNA-NT</fullName>
    </alternativeName>
</protein>
<evidence type="ECO:0000256" key="8">
    <source>
        <dbReference type="ARBA" id="ARBA00022842"/>
    </source>
</evidence>
<keyword evidence="5 10" id="KW-0547">Nucleotide-binding</keyword>
<dbReference type="CDD" id="cd05400">
    <property type="entry name" value="NT_2-5OAS_ClassI-CCAase"/>
    <property type="match status" value="1"/>
</dbReference>
<dbReference type="Gene3D" id="3.30.70.1550">
    <property type="entry name" value="Archaeal tRNA CCA-adding enzyme catalytic domain"/>
    <property type="match status" value="1"/>
</dbReference>
<evidence type="ECO:0000256" key="10">
    <source>
        <dbReference type="HAMAP-Rule" id="MF_01264"/>
    </source>
</evidence>
<organism evidence="14 15">
    <name type="scientific">Haloarcula rubripromontorii</name>
    <dbReference type="NCBI Taxonomy" id="1705562"/>
    <lineage>
        <taxon>Archaea</taxon>
        <taxon>Methanobacteriati</taxon>
        <taxon>Methanobacteriota</taxon>
        <taxon>Stenosarchaea group</taxon>
        <taxon>Halobacteria</taxon>
        <taxon>Halobacteriales</taxon>
        <taxon>Haloarculaceae</taxon>
        <taxon>Haloarcula</taxon>
    </lineage>
</organism>
<evidence type="ECO:0000256" key="1">
    <source>
        <dbReference type="ARBA" id="ARBA00022679"/>
    </source>
</evidence>
<dbReference type="NCBIfam" id="TIGR03671">
    <property type="entry name" value="cca_archaeal"/>
    <property type="match status" value="1"/>
</dbReference>
<evidence type="ECO:0000256" key="3">
    <source>
        <dbReference type="ARBA" id="ARBA00022695"/>
    </source>
</evidence>
<dbReference type="InterPro" id="IPR043519">
    <property type="entry name" value="NT_sf"/>
</dbReference>
<comment type="caution">
    <text evidence="14">The sequence shown here is derived from an EMBL/GenBank/DDBJ whole genome shotgun (WGS) entry which is preliminary data.</text>
</comment>
<dbReference type="Proteomes" id="UP000610611">
    <property type="component" value="Unassembled WGS sequence"/>
</dbReference>
<feature type="domain" description="tRNA nucleotidyltransferase substrate binding" evidence="12">
    <location>
        <begin position="156"/>
        <end position="264"/>
    </location>
</feature>
<comment type="miscellaneous">
    <text evidence="10">A single active site specifically recognizes both ATP and CTP and is responsible for their addition.</text>
</comment>
<comment type="catalytic activity">
    <reaction evidence="10">
        <text>a tRNA precursor + 2 CTP + ATP = a tRNA with a 3' CCA end + 3 diphosphate</text>
        <dbReference type="Rhea" id="RHEA:14433"/>
        <dbReference type="Rhea" id="RHEA-COMP:10465"/>
        <dbReference type="Rhea" id="RHEA-COMP:10468"/>
        <dbReference type="ChEBI" id="CHEBI:30616"/>
        <dbReference type="ChEBI" id="CHEBI:33019"/>
        <dbReference type="ChEBI" id="CHEBI:37563"/>
        <dbReference type="ChEBI" id="CHEBI:74896"/>
        <dbReference type="ChEBI" id="CHEBI:83071"/>
        <dbReference type="EC" id="2.7.7.72"/>
    </reaction>
</comment>
<feature type="domain" description="CCA-adding enzyme C-terminal" evidence="13">
    <location>
        <begin position="284"/>
        <end position="444"/>
    </location>
</feature>
<dbReference type="AlphaFoldDB" id="A0A847TY87"/>
<dbReference type="Pfam" id="PF01909">
    <property type="entry name" value="NTP_transf_2"/>
    <property type="match status" value="1"/>
</dbReference>
<reference evidence="14" key="1">
    <citation type="submission" date="2019-12" db="EMBL/GenBank/DDBJ databases">
        <title>The whole-genome sequencing of Haloarcula japonica strain pws8.</title>
        <authorList>
            <person name="Verma D.K."/>
            <person name="Gopal K."/>
            <person name="Prasad E.S."/>
        </authorList>
    </citation>
    <scope>NUCLEOTIDE SEQUENCE</scope>
    <source>
        <strain evidence="14">Pws8</strain>
    </source>
</reference>
<feature type="binding site" evidence="10">
    <location>
        <position position="58"/>
    </location>
    <ligand>
        <name>CTP</name>
        <dbReference type="ChEBI" id="CHEBI:37563"/>
    </ligand>
</feature>
<feature type="domain" description="Polymerase nucleotidyl transferase" evidence="11">
    <location>
        <begin position="47"/>
        <end position="141"/>
    </location>
</feature>
<dbReference type="GO" id="GO:0042245">
    <property type="term" value="P:RNA repair"/>
    <property type="evidence" value="ECO:0007669"/>
    <property type="project" value="UniProtKB-KW"/>
</dbReference>
<keyword evidence="7 10" id="KW-0067">ATP-binding</keyword>
<dbReference type="InterPro" id="IPR002934">
    <property type="entry name" value="Polymerase_NTP_transf_dom"/>
</dbReference>
<comment type="catalytic activity">
    <reaction evidence="10">
        <text>a tRNA with a 3' CCA end + 2 CTP + ATP = a tRNA with a 3' CCACCA end + 3 diphosphate</text>
        <dbReference type="Rhea" id="RHEA:76235"/>
        <dbReference type="Rhea" id="RHEA-COMP:10468"/>
        <dbReference type="Rhea" id="RHEA-COMP:18655"/>
        <dbReference type="ChEBI" id="CHEBI:30616"/>
        <dbReference type="ChEBI" id="CHEBI:33019"/>
        <dbReference type="ChEBI" id="CHEBI:37563"/>
        <dbReference type="ChEBI" id="CHEBI:83071"/>
        <dbReference type="ChEBI" id="CHEBI:195187"/>
    </reaction>
</comment>
<dbReference type="GO" id="GO:0005524">
    <property type="term" value="F:ATP binding"/>
    <property type="evidence" value="ECO:0007669"/>
    <property type="project" value="UniProtKB-UniRule"/>
</dbReference>
<dbReference type="GO" id="GO:0001680">
    <property type="term" value="P:tRNA 3'-terminal CCA addition"/>
    <property type="evidence" value="ECO:0007669"/>
    <property type="project" value="UniProtKB-UniRule"/>
</dbReference>
<dbReference type="SUPFAM" id="SSF55003">
    <property type="entry name" value="PAP/Archaeal CCA-adding enzyme, C-terminal domain"/>
    <property type="match status" value="1"/>
</dbReference>
<keyword evidence="6 10" id="KW-0692">RNA repair</keyword>
<feature type="binding site" evidence="10">
    <location>
        <position position="141"/>
    </location>
    <ligand>
        <name>ATP</name>
        <dbReference type="ChEBI" id="CHEBI:30616"/>
    </ligand>
</feature>
<dbReference type="GO" id="GO:0000049">
    <property type="term" value="F:tRNA binding"/>
    <property type="evidence" value="ECO:0007669"/>
    <property type="project" value="UniProtKB-UniRule"/>
</dbReference>
<evidence type="ECO:0000313" key="15">
    <source>
        <dbReference type="Proteomes" id="UP000610611"/>
    </source>
</evidence>
<evidence type="ECO:0000256" key="9">
    <source>
        <dbReference type="ARBA" id="ARBA00022884"/>
    </source>
</evidence>
<feature type="binding site" evidence="10">
    <location>
        <position position="161"/>
    </location>
    <ligand>
        <name>CTP</name>
        <dbReference type="ChEBI" id="CHEBI:37563"/>
    </ligand>
</feature>
<proteinExistence type="inferred from homology"/>
<dbReference type="InterPro" id="IPR008229">
    <property type="entry name" value="CCA-adding_arc"/>
</dbReference>
<feature type="binding site" evidence="10">
    <location>
        <position position="141"/>
    </location>
    <ligand>
        <name>CTP</name>
        <dbReference type="ChEBI" id="CHEBI:37563"/>
    </ligand>
</feature>
<dbReference type="EC" id="2.7.7.72" evidence="10"/>
<evidence type="ECO:0000256" key="2">
    <source>
        <dbReference type="ARBA" id="ARBA00022694"/>
    </source>
</evidence>
<dbReference type="RefSeq" id="WP_170082801.1">
    <property type="nucleotide sequence ID" value="NZ_WOWB01000001.1"/>
</dbReference>
<dbReference type="Pfam" id="PF21133">
    <property type="entry name" value="CAA_C"/>
    <property type="match status" value="1"/>
</dbReference>
<evidence type="ECO:0000256" key="4">
    <source>
        <dbReference type="ARBA" id="ARBA00022723"/>
    </source>
</evidence>
<feature type="binding site" evidence="10">
    <location>
        <position position="69"/>
    </location>
    <ligand>
        <name>Mg(2+)</name>
        <dbReference type="ChEBI" id="CHEBI:18420"/>
    </ligand>
</feature>
<dbReference type="InterPro" id="IPR048833">
    <property type="entry name" value="CAA_C"/>
</dbReference>
<dbReference type="PIRSF" id="PIRSF005335">
    <property type="entry name" value="CCA_arch"/>
    <property type="match status" value="1"/>
</dbReference>
<dbReference type="GO" id="GO:0004810">
    <property type="term" value="F:CCA tRNA nucleotidyltransferase activity"/>
    <property type="evidence" value="ECO:0007669"/>
    <property type="project" value="UniProtKB-UniRule"/>
</dbReference>
<dbReference type="Gene3D" id="3.30.70.590">
    <property type="entry name" value="Poly(A) polymerase predicted RNA binding domain"/>
    <property type="match status" value="1"/>
</dbReference>
<feature type="binding site" evidence="10">
    <location>
        <position position="118"/>
    </location>
    <ligand>
        <name>Mg(2+)</name>
        <dbReference type="ChEBI" id="CHEBI:18420"/>
    </ligand>
</feature>
<dbReference type="SUPFAM" id="SSF81631">
    <property type="entry name" value="PAP/OAS1 substrate-binding domain"/>
    <property type="match status" value="1"/>
</dbReference>
<accession>A0A847TY87</accession>
<keyword evidence="9 10" id="KW-0694">RNA-binding</keyword>
<comment type="similarity">
    <text evidence="10">Belongs to the tRNA nucleotidyltransferase/poly(A) polymerase family. Archaeal CCA-adding enzyme subfamily.</text>
</comment>
<dbReference type="InterPro" id="IPR015329">
    <property type="entry name" value="tRNA_NucTransf2"/>
</dbReference>
<feature type="binding site" evidence="10">
    <location>
        <position position="55"/>
    </location>
    <ligand>
        <name>CTP</name>
        <dbReference type="ChEBI" id="CHEBI:37563"/>
    </ligand>
</feature>
<dbReference type="PANTHER" id="PTHR39643">
    <property type="entry name" value="CCA-ADDING ENZYME"/>
    <property type="match status" value="1"/>
</dbReference>
<dbReference type="PANTHER" id="PTHR39643:SF1">
    <property type="entry name" value="CCA-ADDING ENZYME"/>
    <property type="match status" value="1"/>
</dbReference>
<evidence type="ECO:0000259" key="12">
    <source>
        <dbReference type="Pfam" id="PF09249"/>
    </source>
</evidence>
<evidence type="ECO:0000256" key="7">
    <source>
        <dbReference type="ARBA" id="ARBA00022840"/>
    </source>
</evidence>
<keyword evidence="4 10" id="KW-0479">Metal-binding</keyword>
<keyword evidence="2 10" id="KW-0819">tRNA processing</keyword>
<dbReference type="InterPro" id="IPR042090">
    <property type="entry name" value="CCA_tRNA_nucleotrans_2"/>
</dbReference>
<feature type="binding site" evidence="10">
    <location>
        <position position="67"/>
    </location>
    <ligand>
        <name>Mg(2+)</name>
        <dbReference type="ChEBI" id="CHEBI:18420"/>
    </ligand>
</feature>
<feature type="binding site" evidence="10">
    <location>
        <position position="170"/>
    </location>
    <ligand>
        <name>CTP</name>
        <dbReference type="ChEBI" id="CHEBI:37563"/>
    </ligand>
</feature>
<dbReference type="Pfam" id="PF09249">
    <property type="entry name" value="tRNA_NucTransf2"/>
    <property type="match status" value="1"/>
</dbReference>
<dbReference type="Gene3D" id="3.30.460.10">
    <property type="entry name" value="Beta Polymerase, domain 2"/>
    <property type="match status" value="1"/>
</dbReference>
<keyword evidence="3 10" id="KW-0548">Nucleotidyltransferase</keyword>